<dbReference type="PROSITE" id="PS00211">
    <property type="entry name" value="ABC_TRANSPORTER_1"/>
    <property type="match status" value="1"/>
</dbReference>
<dbReference type="EC" id="3.6.3.27" evidence="9"/>
<dbReference type="NCBIfam" id="TIGR02315">
    <property type="entry name" value="ABC_phnC"/>
    <property type="match status" value="1"/>
</dbReference>
<keyword evidence="7" id="KW-0472">Membrane</keyword>
<dbReference type="PANTHER" id="PTHR43166:SF6">
    <property type="entry name" value="PHOSPHONATES IMPORT ATP-BINDING PROTEIN PHNC"/>
    <property type="match status" value="1"/>
</dbReference>
<dbReference type="InterPro" id="IPR003593">
    <property type="entry name" value="AAA+_ATPase"/>
</dbReference>
<dbReference type="PANTHER" id="PTHR43166">
    <property type="entry name" value="AMINO ACID IMPORT ATP-BINDING PROTEIN"/>
    <property type="match status" value="1"/>
</dbReference>
<dbReference type="EMBL" id="UGHD01000003">
    <property type="protein sequence ID" value="STO98200.1"/>
    <property type="molecule type" value="Genomic_DNA"/>
</dbReference>
<gene>
    <name evidence="9" type="primary">phnC</name>
    <name evidence="9" type="ORF">NCTC11645_03184</name>
</gene>
<dbReference type="InterPro" id="IPR017871">
    <property type="entry name" value="ABC_transporter-like_CS"/>
</dbReference>
<dbReference type="RefSeq" id="WP_114995585.1">
    <property type="nucleotide sequence ID" value="NZ_CABMOB010000001.1"/>
</dbReference>
<dbReference type="SMART" id="SM00382">
    <property type="entry name" value="AAA"/>
    <property type="match status" value="1"/>
</dbReference>
<dbReference type="Proteomes" id="UP000254512">
    <property type="component" value="Unassembled WGS sequence"/>
</dbReference>
<evidence type="ECO:0000256" key="5">
    <source>
        <dbReference type="ARBA" id="ARBA00022840"/>
    </source>
</evidence>
<evidence type="ECO:0000256" key="2">
    <source>
        <dbReference type="ARBA" id="ARBA00022448"/>
    </source>
</evidence>
<dbReference type="GO" id="GO:0015416">
    <property type="term" value="F:ABC-type phosphonate transporter activity"/>
    <property type="evidence" value="ECO:0007669"/>
    <property type="project" value="InterPro"/>
</dbReference>
<dbReference type="GO" id="GO:0005524">
    <property type="term" value="F:ATP binding"/>
    <property type="evidence" value="ECO:0007669"/>
    <property type="project" value="UniProtKB-KW"/>
</dbReference>
<proteinExistence type="predicted"/>
<keyword evidence="5 9" id="KW-0067">ATP-binding</keyword>
<sequence length="280" mass="30819">MDSIIEVNGLTKTFGKNKALDRINLKIQHKEMAALLGPSGSGKSTLLRHLSGLVFSDKNPDGHIQVLGKTVQSQGRASGQVRACRAQAGYIFQQFNLVNRLSVMTNVLIGALNYTPFWRTLTGNFTRQQKEDAMTALERVGMQNFAHQRVSTLSGGQQQRVAIARALMQKARIIFADEPIASLDPESSRIVMELLSDINQREGIPVIVTLHQVDHALKYCQHVVALRDGKIFYQGESAAIDKQALADLYGRKSDMTQDVGIVGMDEQPASVKKAVLSFIS</sequence>
<evidence type="ECO:0000256" key="7">
    <source>
        <dbReference type="ARBA" id="ARBA00023136"/>
    </source>
</evidence>
<dbReference type="GO" id="GO:0005886">
    <property type="term" value="C:plasma membrane"/>
    <property type="evidence" value="ECO:0007669"/>
    <property type="project" value="UniProtKB-SubCell"/>
</dbReference>
<keyword evidence="6" id="KW-1278">Translocase</keyword>
<dbReference type="SUPFAM" id="SSF52540">
    <property type="entry name" value="P-loop containing nucleoside triphosphate hydrolases"/>
    <property type="match status" value="1"/>
</dbReference>
<dbReference type="GO" id="GO:0016887">
    <property type="term" value="F:ATP hydrolysis activity"/>
    <property type="evidence" value="ECO:0007669"/>
    <property type="project" value="InterPro"/>
</dbReference>
<feature type="domain" description="ABC transporter" evidence="8">
    <location>
        <begin position="5"/>
        <end position="253"/>
    </location>
</feature>
<dbReference type="STRING" id="673.AL542_01180"/>
<dbReference type="CDD" id="cd03256">
    <property type="entry name" value="ABC_PhnC_transporter"/>
    <property type="match status" value="1"/>
</dbReference>
<evidence type="ECO:0000256" key="6">
    <source>
        <dbReference type="ARBA" id="ARBA00022967"/>
    </source>
</evidence>
<evidence type="ECO:0000313" key="9">
    <source>
        <dbReference type="EMBL" id="STO98200.1"/>
    </source>
</evidence>
<evidence type="ECO:0000256" key="3">
    <source>
        <dbReference type="ARBA" id="ARBA00022475"/>
    </source>
</evidence>
<protein>
    <submittedName>
        <fullName evidence="9">Phosphate-import ATP-binding protein PhnC</fullName>
        <ecNumber evidence="9">3.6.3.27</ecNumber>
    </submittedName>
</protein>
<reference evidence="9 10" key="1">
    <citation type="submission" date="2018-06" db="EMBL/GenBank/DDBJ databases">
        <authorList>
            <consortium name="Pathogen Informatics"/>
            <person name="Doyle S."/>
        </authorList>
    </citation>
    <scope>NUCLEOTIDE SEQUENCE [LARGE SCALE GENOMIC DNA]</scope>
    <source>
        <strain evidence="9 10">NCTC11645</strain>
    </source>
</reference>
<dbReference type="AlphaFoldDB" id="A0A377J6Y4"/>
<accession>A0A377J6Y4</accession>
<dbReference type="PROSITE" id="PS50893">
    <property type="entry name" value="ABC_TRANSPORTER_2"/>
    <property type="match status" value="1"/>
</dbReference>
<keyword evidence="4" id="KW-0547">Nucleotide-binding</keyword>
<dbReference type="InterPro" id="IPR003439">
    <property type="entry name" value="ABC_transporter-like_ATP-bd"/>
</dbReference>
<evidence type="ECO:0000256" key="1">
    <source>
        <dbReference type="ARBA" id="ARBA00004417"/>
    </source>
</evidence>
<evidence type="ECO:0000313" key="10">
    <source>
        <dbReference type="Proteomes" id="UP000254512"/>
    </source>
</evidence>
<evidence type="ECO:0000256" key="4">
    <source>
        <dbReference type="ARBA" id="ARBA00022741"/>
    </source>
</evidence>
<keyword evidence="2" id="KW-0813">Transport</keyword>
<dbReference type="InterPro" id="IPR050086">
    <property type="entry name" value="MetN_ABC_transporter-like"/>
</dbReference>
<keyword evidence="9" id="KW-0378">Hydrolase</keyword>
<dbReference type="NCBIfam" id="NF007438">
    <property type="entry name" value="PRK09984.1"/>
    <property type="match status" value="1"/>
</dbReference>
<organism evidence="9 10">
    <name type="scientific">Grimontia hollisae</name>
    <name type="common">Vibrio hollisae</name>
    <dbReference type="NCBI Taxonomy" id="673"/>
    <lineage>
        <taxon>Bacteria</taxon>
        <taxon>Pseudomonadati</taxon>
        <taxon>Pseudomonadota</taxon>
        <taxon>Gammaproteobacteria</taxon>
        <taxon>Vibrionales</taxon>
        <taxon>Vibrionaceae</taxon>
        <taxon>Grimontia</taxon>
    </lineage>
</organism>
<evidence type="ECO:0000259" key="8">
    <source>
        <dbReference type="PROSITE" id="PS50893"/>
    </source>
</evidence>
<dbReference type="InterPro" id="IPR012693">
    <property type="entry name" value="ABC_transpr_PhnC"/>
</dbReference>
<comment type="subcellular location">
    <subcellularLocation>
        <location evidence="1">Cell inner membrane</location>
        <topology evidence="1">Peripheral membrane protein</topology>
    </subcellularLocation>
</comment>
<dbReference type="Gene3D" id="3.40.50.300">
    <property type="entry name" value="P-loop containing nucleotide triphosphate hydrolases"/>
    <property type="match status" value="1"/>
</dbReference>
<keyword evidence="3" id="KW-1003">Cell membrane</keyword>
<dbReference type="Pfam" id="PF00005">
    <property type="entry name" value="ABC_tran"/>
    <property type="match status" value="1"/>
</dbReference>
<dbReference type="InterPro" id="IPR027417">
    <property type="entry name" value="P-loop_NTPase"/>
</dbReference>
<name>A0A377J6Y4_GRIHO</name>